<dbReference type="GO" id="GO:0045087">
    <property type="term" value="P:innate immune response"/>
    <property type="evidence" value="ECO:0007669"/>
    <property type="project" value="UniProtKB-KW"/>
</dbReference>
<dbReference type="GO" id="GO:0045088">
    <property type="term" value="P:regulation of innate immune response"/>
    <property type="evidence" value="ECO:0007669"/>
    <property type="project" value="UniProtKB-ARBA"/>
</dbReference>
<feature type="domain" description="CBM39" evidence="10">
    <location>
        <begin position="25"/>
        <end position="125"/>
    </location>
</feature>
<evidence type="ECO:0000256" key="3">
    <source>
        <dbReference type="ARBA" id="ARBA00022525"/>
    </source>
</evidence>
<comment type="similarity">
    <text evidence="2">Belongs to the insect beta-1,3-glucan binding protein family.</text>
</comment>
<dbReference type="EMBL" id="UFQT01001336">
    <property type="protein sequence ID" value="SSX30087.1"/>
    <property type="molecule type" value="Genomic_DNA"/>
</dbReference>
<keyword evidence="6" id="KW-0391">Immunity</keyword>
<dbReference type="EMBL" id="UFQS01001336">
    <property type="protein sequence ID" value="SSX10401.1"/>
    <property type="molecule type" value="Genomic_DNA"/>
</dbReference>
<dbReference type="GO" id="GO:0030246">
    <property type="term" value="F:carbohydrate binding"/>
    <property type="evidence" value="ECO:0007669"/>
    <property type="project" value="InterPro"/>
</dbReference>
<dbReference type="InterPro" id="IPR043030">
    <property type="entry name" value="BGBP_N_sf"/>
</dbReference>
<dbReference type="Gene3D" id="2.60.40.2140">
    <property type="entry name" value="Beta-1,3-glucan-recognition protein, N-terminal domain"/>
    <property type="match status" value="1"/>
</dbReference>
<dbReference type="PROSITE" id="PS51969">
    <property type="entry name" value="CBM39"/>
    <property type="match status" value="1"/>
</dbReference>
<evidence type="ECO:0000256" key="1">
    <source>
        <dbReference type="ARBA" id="ARBA00004613"/>
    </source>
</evidence>
<dbReference type="VEuPathDB" id="VectorBase:CSON002051"/>
<keyword evidence="3" id="KW-0964">Secreted</keyword>
<evidence type="ECO:0000256" key="6">
    <source>
        <dbReference type="ARBA" id="ARBA00022859"/>
    </source>
</evidence>
<evidence type="ECO:0000313" key="12">
    <source>
        <dbReference type="EMBL" id="SSX30087.1"/>
    </source>
</evidence>
<reference evidence="11" key="1">
    <citation type="submission" date="2018-04" db="EMBL/GenBank/DDBJ databases">
        <authorList>
            <person name="Go L.Y."/>
            <person name="Mitchell J.A."/>
        </authorList>
    </citation>
    <scope>NUCLEOTIDE SEQUENCE</scope>
    <source>
        <tissue evidence="11">Whole organism</tissue>
    </source>
</reference>
<reference evidence="12" key="2">
    <citation type="submission" date="2018-07" db="EMBL/GenBank/DDBJ databases">
        <authorList>
            <person name="Quirk P.G."/>
            <person name="Krulwich T.A."/>
        </authorList>
    </citation>
    <scope>NUCLEOTIDE SEQUENCE</scope>
</reference>
<comment type="subcellular location">
    <subcellularLocation>
        <location evidence="1">Secreted</location>
    </subcellularLocation>
</comment>
<feature type="compositionally biased region" description="Low complexity" evidence="8">
    <location>
        <begin position="129"/>
        <end position="141"/>
    </location>
</feature>
<proteinExistence type="inferred from homology"/>
<keyword evidence="4" id="KW-0399">Innate immunity</keyword>
<organism evidence="12">
    <name type="scientific">Culicoides sonorensis</name>
    <name type="common">Biting midge</name>
    <dbReference type="NCBI Taxonomy" id="179676"/>
    <lineage>
        <taxon>Eukaryota</taxon>
        <taxon>Metazoa</taxon>
        <taxon>Ecdysozoa</taxon>
        <taxon>Arthropoda</taxon>
        <taxon>Hexapoda</taxon>
        <taxon>Insecta</taxon>
        <taxon>Pterygota</taxon>
        <taxon>Neoptera</taxon>
        <taxon>Endopterygota</taxon>
        <taxon>Diptera</taxon>
        <taxon>Nematocera</taxon>
        <taxon>Chironomoidea</taxon>
        <taxon>Ceratopogonidae</taxon>
        <taxon>Ceratopogoninae</taxon>
        <taxon>Culicoides</taxon>
        <taxon>Monoculicoides</taxon>
    </lineage>
</organism>
<evidence type="ECO:0000256" key="8">
    <source>
        <dbReference type="SAM" id="MobiDB-lite"/>
    </source>
</evidence>
<evidence type="ECO:0000256" key="9">
    <source>
        <dbReference type="SAM" id="SignalP"/>
    </source>
</evidence>
<gene>
    <name evidence="12" type="primary">CSON002051</name>
</gene>
<evidence type="ECO:0000259" key="10">
    <source>
        <dbReference type="PROSITE" id="PS51969"/>
    </source>
</evidence>
<evidence type="ECO:0000256" key="4">
    <source>
        <dbReference type="ARBA" id="ARBA00022588"/>
    </source>
</evidence>
<dbReference type="OMA" id="RQDDGAF"/>
<feature type="chain" id="PRO_5033343269" evidence="9">
    <location>
        <begin position="25"/>
        <end position="152"/>
    </location>
</feature>
<evidence type="ECO:0000256" key="7">
    <source>
        <dbReference type="ARBA" id="ARBA00023180"/>
    </source>
</evidence>
<sequence>MPHLFSYILIPSLLLIISVLKASAFQHPEVEIKVLSPKGFSVSIPAESGISLFAFHGKLNEEMEELEAGTWSQDVRKPKNGRFTFTDKNTKLKNGDVLHYWTFTIHNGRGYRHDDGKFVVSSNVALSSSENNLNNSQETSTDTPQNEEEDLL</sequence>
<keyword evidence="5 9" id="KW-0732">Signal</keyword>
<dbReference type="Pfam" id="PF15886">
    <property type="entry name" value="CBM39"/>
    <property type="match status" value="1"/>
</dbReference>
<feature type="region of interest" description="Disordered" evidence="8">
    <location>
        <begin position="129"/>
        <end position="152"/>
    </location>
</feature>
<accession>A0A336MP99</accession>
<keyword evidence="7" id="KW-0325">Glycoprotein</keyword>
<evidence type="ECO:0000256" key="2">
    <source>
        <dbReference type="ARBA" id="ARBA00008781"/>
    </source>
</evidence>
<name>A0A336MP99_CULSO</name>
<evidence type="ECO:0000256" key="5">
    <source>
        <dbReference type="ARBA" id="ARBA00022729"/>
    </source>
</evidence>
<evidence type="ECO:0000313" key="11">
    <source>
        <dbReference type="EMBL" id="SSX10401.1"/>
    </source>
</evidence>
<dbReference type="GO" id="GO:0005576">
    <property type="term" value="C:extracellular region"/>
    <property type="evidence" value="ECO:0007669"/>
    <property type="project" value="UniProtKB-SubCell"/>
</dbReference>
<dbReference type="AlphaFoldDB" id="A0A336MP99"/>
<feature type="signal peptide" evidence="9">
    <location>
        <begin position="1"/>
        <end position="24"/>
    </location>
</feature>
<dbReference type="FunFam" id="2.60.40.2140:FF:000001">
    <property type="entry name" value="Beta-1,3-glucan-binding protein"/>
    <property type="match status" value="1"/>
</dbReference>
<protein>
    <submittedName>
        <fullName evidence="12">CSON002051 protein</fullName>
    </submittedName>
</protein>
<dbReference type="InterPro" id="IPR031756">
    <property type="entry name" value="BGBP_N"/>
</dbReference>